<proteinExistence type="predicted"/>
<protein>
    <submittedName>
        <fullName evidence="2">Unannotated protein</fullName>
    </submittedName>
</protein>
<sequence>MCSAPVTSAPSCAITITLAPRAFTSCTLLSIFSSSPCSCPTGRMAITGVPSSINAIGPCFSSPPANPSACIYANSFNLSAPSRATGNPTLRPRKSTDVDCANPRVSSRNGSTVSRICSIFPGNSAISLNISLTSRSLITPRSWAR</sequence>
<dbReference type="EMBL" id="CAEZYB010000045">
    <property type="protein sequence ID" value="CAB4702437.1"/>
    <property type="molecule type" value="Genomic_DNA"/>
</dbReference>
<feature type="region of interest" description="Disordered" evidence="1">
    <location>
        <begin position="83"/>
        <end position="109"/>
    </location>
</feature>
<name>A0A6J6PUJ9_9ZZZZ</name>
<evidence type="ECO:0000256" key="1">
    <source>
        <dbReference type="SAM" id="MobiDB-lite"/>
    </source>
</evidence>
<reference evidence="2" key="1">
    <citation type="submission" date="2020-05" db="EMBL/GenBank/DDBJ databases">
        <authorList>
            <person name="Chiriac C."/>
            <person name="Salcher M."/>
            <person name="Ghai R."/>
            <person name="Kavagutti S V."/>
        </authorList>
    </citation>
    <scope>NUCLEOTIDE SEQUENCE</scope>
</reference>
<accession>A0A6J6PUJ9</accession>
<dbReference type="AlphaFoldDB" id="A0A6J6PUJ9"/>
<organism evidence="2">
    <name type="scientific">freshwater metagenome</name>
    <dbReference type="NCBI Taxonomy" id="449393"/>
    <lineage>
        <taxon>unclassified sequences</taxon>
        <taxon>metagenomes</taxon>
        <taxon>ecological metagenomes</taxon>
    </lineage>
</organism>
<gene>
    <name evidence="2" type="ORF">UFOPK2646_00534</name>
</gene>
<evidence type="ECO:0000313" key="2">
    <source>
        <dbReference type="EMBL" id="CAB4702437.1"/>
    </source>
</evidence>